<name>A0A127Z4L2_9BASI</name>
<dbReference type="AlphaFoldDB" id="A0A127Z4L2"/>
<dbReference type="InterPro" id="IPR029062">
    <property type="entry name" value="Class_I_gatase-like"/>
</dbReference>
<dbReference type="Gene3D" id="3.40.50.880">
    <property type="match status" value="1"/>
</dbReference>
<dbReference type="SUPFAM" id="SSF52317">
    <property type="entry name" value="Class I glutamine amidotransferase-like"/>
    <property type="match status" value="1"/>
</dbReference>
<gene>
    <name evidence="4" type="ORF">SPSC_05236</name>
</gene>
<dbReference type="Pfam" id="PF06283">
    <property type="entry name" value="ThuA"/>
    <property type="match status" value="1"/>
</dbReference>
<evidence type="ECO:0000256" key="2">
    <source>
        <dbReference type="SAM" id="SignalP"/>
    </source>
</evidence>
<feature type="signal peptide" evidence="2">
    <location>
        <begin position="1"/>
        <end position="21"/>
    </location>
</feature>
<reference evidence="4" key="1">
    <citation type="submission" date="2014-06" db="EMBL/GenBank/DDBJ databases">
        <authorList>
            <person name="Ju J."/>
            <person name="Zhang J."/>
        </authorList>
    </citation>
    <scope>NUCLEOTIDE SEQUENCE</scope>
    <source>
        <strain evidence="4">SscI8</strain>
    </source>
</reference>
<dbReference type="PANTHER" id="PTHR40469:SF2">
    <property type="entry name" value="GALACTOSE-BINDING DOMAIN-LIKE SUPERFAMILY PROTEIN"/>
    <property type="match status" value="1"/>
</dbReference>
<sequence>MWTSALALIASALLAAHAALAQAQTAAARPRILLYTKTAGYRHESIPIAIRTITSLGNGSLALPSSAIDPSISALRWSTVNTEDETQFHNYTFLSQFDAIGFLGTTDQDPPLTGTVLDNQGMRNFARYIQQGGNFFGIHSASATLFGAPFYGRLVGAYFDYHPQIQNVTFKALNASHPSTSRWPADGMHIYEEVYNFRSDPRNLPSPANLLVTNASTYEDPHVNAQGFRNGTNGPPPLPLAWWRQGRLLDINSSTDASVSGGGGANIQVSGGPGRSWYTSLGHHSSTWQLNLFRGHIAGGIGWVLESSTSTSKQSTNGTSTTTSSSTALSSTSSPSSKSNAAQQLSLMSVLPFTVFVSLVTLLLSSSATVL</sequence>
<accession>A0A127Z4L2</accession>
<evidence type="ECO:0000256" key="1">
    <source>
        <dbReference type="SAM" id="MobiDB-lite"/>
    </source>
</evidence>
<keyword evidence="2" id="KW-0732">Signal</keyword>
<proteinExistence type="predicted"/>
<dbReference type="PANTHER" id="PTHR40469">
    <property type="entry name" value="SECRETED GLYCOSYL HYDROLASE"/>
    <property type="match status" value="1"/>
</dbReference>
<dbReference type="EMBL" id="LK056685">
    <property type="protein sequence ID" value="CDR88632.1"/>
    <property type="molecule type" value="Genomic_DNA"/>
</dbReference>
<feature type="chain" id="PRO_5007281104" description="ThuA-like domain-containing protein" evidence="2">
    <location>
        <begin position="22"/>
        <end position="371"/>
    </location>
</feature>
<organism evidence="4">
    <name type="scientific">Sporisorium scitamineum</name>
    <dbReference type="NCBI Taxonomy" id="49012"/>
    <lineage>
        <taxon>Eukaryota</taxon>
        <taxon>Fungi</taxon>
        <taxon>Dikarya</taxon>
        <taxon>Basidiomycota</taxon>
        <taxon>Ustilaginomycotina</taxon>
        <taxon>Ustilaginomycetes</taxon>
        <taxon>Ustilaginales</taxon>
        <taxon>Ustilaginaceae</taxon>
        <taxon>Sporisorium</taxon>
    </lineage>
</organism>
<feature type="domain" description="ThuA-like" evidence="3">
    <location>
        <begin position="31"/>
        <end position="304"/>
    </location>
</feature>
<evidence type="ECO:0000259" key="3">
    <source>
        <dbReference type="Pfam" id="PF06283"/>
    </source>
</evidence>
<dbReference type="OrthoDB" id="3482285at2759"/>
<dbReference type="InterPro" id="IPR029010">
    <property type="entry name" value="ThuA-like"/>
</dbReference>
<evidence type="ECO:0000313" key="4">
    <source>
        <dbReference type="EMBL" id="CDR88632.1"/>
    </source>
</evidence>
<protein>
    <recommendedName>
        <fullName evidence="3">ThuA-like domain-containing protein</fullName>
    </recommendedName>
</protein>
<feature type="region of interest" description="Disordered" evidence="1">
    <location>
        <begin position="310"/>
        <end position="335"/>
    </location>
</feature>